<keyword evidence="1" id="KW-0175">Coiled coil</keyword>
<dbReference type="EMBL" id="QYYH01000012">
    <property type="protein sequence ID" value="RJY18931.1"/>
    <property type="molecule type" value="Genomic_DNA"/>
</dbReference>
<name>A0A3A6U0E9_9GAMM</name>
<feature type="coiled-coil region" evidence="1">
    <location>
        <begin position="96"/>
        <end position="130"/>
    </location>
</feature>
<dbReference type="OrthoDB" id="6271991at2"/>
<evidence type="ECO:0000313" key="3">
    <source>
        <dbReference type="Proteomes" id="UP000273022"/>
    </source>
</evidence>
<proteinExistence type="predicted"/>
<organism evidence="2 3">
    <name type="scientific">Parashewanella spongiae</name>
    <dbReference type="NCBI Taxonomy" id="342950"/>
    <lineage>
        <taxon>Bacteria</taxon>
        <taxon>Pseudomonadati</taxon>
        <taxon>Pseudomonadota</taxon>
        <taxon>Gammaproteobacteria</taxon>
        <taxon>Alteromonadales</taxon>
        <taxon>Shewanellaceae</taxon>
        <taxon>Parashewanella</taxon>
    </lineage>
</organism>
<dbReference type="Proteomes" id="UP000273022">
    <property type="component" value="Unassembled WGS sequence"/>
</dbReference>
<dbReference type="RefSeq" id="WP_121852183.1">
    <property type="nucleotide sequence ID" value="NZ_CP037952.1"/>
</dbReference>
<sequence>MKQGEFDPNDKEMLLRILEIRSKKEDKLRRKISQTKKQSAQLSDKKQQTIDERLEVIRYIKQLDLPTESLSQNKLTKFKIKLAKCYQDERKLAENVISIGQEIEEIEQTIKQMNREVLQLVKDQEKLKAVFDE</sequence>
<dbReference type="AlphaFoldDB" id="A0A3A6U0E9"/>
<accession>A0A3A6U0E9</accession>
<protein>
    <submittedName>
        <fullName evidence="2">Uncharacterized protein</fullName>
    </submittedName>
</protein>
<comment type="caution">
    <text evidence="2">The sequence shown here is derived from an EMBL/GenBank/DDBJ whole genome shotgun (WGS) entry which is preliminary data.</text>
</comment>
<evidence type="ECO:0000313" key="2">
    <source>
        <dbReference type="EMBL" id="RJY18931.1"/>
    </source>
</evidence>
<reference evidence="2 3" key="1">
    <citation type="submission" date="2018-09" db="EMBL/GenBank/DDBJ databases">
        <title>Phylogeny of the Shewanellaceae, and recommendation for two new genera, Pseudoshewanella and Parashewanella.</title>
        <authorList>
            <person name="Wang G."/>
        </authorList>
    </citation>
    <scope>NUCLEOTIDE SEQUENCE [LARGE SCALE GENOMIC DNA]</scope>
    <source>
        <strain evidence="2 3">KCTC 22492</strain>
    </source>
</reference>
<gene>
    <name evidence="2" type="ORF">D5R81_03060</name>
</gene>
<evidence type="ECO:0000256" key="1">
    <source>
        <dbReference type="SAM" id="Coils"/>
    </source>
</evidence>
<keyword evidence="3" id="KW-1185">Reference proteome</keyword>